<dbReference type="PANTHER" id="PTHR23416">
    <property type="entry name" value="SIALIC ACID SYNTHASE-RELATED"/>
    <property type="match status" value="1"/>
</dbReference>
<proteinExistence type="predicted"/>
<dbReference type="EMBL" id="FQXN01000002">
    <property type="protein sequence ID" value="SHH28025.1"/>
    <property type="molecule type" value="Genomic_DNA"/>
</dbReference>
<dbReference type="RefSeq" id="WP_234946722.1">
    <property type="nucleotide sequence ID" value="NZ_FQXN01000002.1"/>
</dbReference>
<dbReference type="STRING" id="1123380.SAMN02745199_0536"/>
<dbReference type="InterPro" id="IPR011004">
    <property type="entry name" value="Trimer_LpxA-like_sf"/>
</dbReference>
<keyword evidence="2" id="KW-1185">Reference proteome</keyword>
<dbReference type="Pfam" id="PF00132">
    <property type="entry name" value="Hexapep"/>
    <property type="match status" value="1"/>
</dbReference>
<protein>
    <submittedName>
        <fullName evidence="1">Transferase hexapeptide (Six repeat-containing protein)</fullName>
    </submittedName>
</protein>
<accession>A0A1M5RNZ4</accession>
<keyword evidence="1" id="KW-0808">Transferase</keyword>
<sequence>MKLIRRVLKKSYILFSKTILSLFFSKEYLRGRWFDDHLQGWGWAWKALLFQKILGFNRKVPWPTTHLSIVTGHENIKFHPDDLNIFHRPGCYFQGSYAEIYIGKGTTIAPNVGIITANHDPNDITKHLPGKPIKIGENCWIGMNVVILPGVELGPNTVVGAGSVVTKSFPEGWCIIAGNPAKVIRKLEKGSD</sequence>
<name>A0A1M5RNZ4_9BACT</name>
<dbReference type="SUPFAM" id="SSF51161">
    <property type="entry name" value="Trimeric LpxA-like enzymes"/>
    <property type="match status" value="1"/>
</dbReference>
<dbReference type="InterPro" id="IPR001451">
    <property type="entry name" value="Hexapep"/>
</dbReference>
<evidence type="ECO:0000313" key="2">
    <source>
        <dbReference type="Proteomes" id="UP000242592"/>
    </source>
</evidence>
<gene>
    <name evidence="1" type="ORF">SAMN02745199_0536</name>
</gene>
<dbReference type="InterPro" id="IPR051159">
    <property type="entry name" value="Hexapeptide_acetyltransf"/>
</dbReference>
<reference evidence="2" key="1">
    <citation type="submission" date="2016-11" db="EMBL/GenBank/DDBJ databases">
        <authorList>
            <person name="Varghese N."/>
            <person name="Submissions S."/>
        </authorList>
    </citation>
    <scope>NUCLEOTIDE SEQUENCE [LARGE SCALE GENOMIC DNA]</scope>
    <source>
        <strain evidence="2">DSM 15807</strain>
    </source>
</reference>
<dbReference type="AlphaFoldDB" id="A0A1M5RNZ4"/>
<organism evidence="1 2">
    <name type="scientific">Thermosipho atlanticus DSM 15807</name>
    <dbReference type="NCBI Taxonomy" id="1123380"/>
    <lineage>
        <taxon>Bacteria</taxon>
        <taxon>Thermotogati</taxon>
        <taxon>Thermotogota</taxon>
        <taxon>Thermotogae</taxon>
        <taxon>Thermotogales</taxon>
        <taxon>Fervidobacteriaceae</taxon>
        <taxon>Thermosipho</taxon>
    </lineage>
</organism>
<evidence type="ECO:0000313" key="1">
    <source>
        <dbReference type="EMBL" id="SHH28025.1"/>
    </source>
</evidence>
<dbReference type="GO" id="GO:0016740">
    <property type="term" value="F:transferase activity"/>
    <property type="evidence" value="ECO:0007669"/>
    <property type="project" value="UniProtKB-KW"/>
</dbReference>
<dbReference type="Gene3D" id="2.160.10.10">
    <property type="entry name" value="Hexapeptide repeat proteins"/>
    <property type="match status" value="1"/>
</dbReference>
<dbReference type="Proteomes" id="UP000242592">
    <property type="component" value="Unassembled WGS sequence"/>
</dbReference>